<comment type="caution">
    <text evidence="1">The sequence shown here is derived from an EMBL/GenBank/DDBJ whole genome shotgun (WGS) entry which is preliminary data.</text>
</comment>
<protein>
    <submittedName>
        <fullName evidence="1">Uncharacterized protein</fullName>
    </submittedName>
</protein>
<keyword evidence="2" id="KW-1185">Reference proteome</keyword>
<evidence type="ECO:0000313" key="1">
    <source>
        <dbReference type="EMBL" id="GGC77791.1"/>
    </source>
</evidence>
<organism evidence="1 2">
    <name type="scientific">Vreelandella lutescens</name>
    <dbReference type="NCBI Taxonomy" id="1602943"/>
    <lineage>
        <taxon>Bacteria</taxon>
        <taxon>Pseudomonadati</taxon>
        <taxon>Pseudomonadota</taxon>
        <taxon>Gammaproteobacteria</taxon>
        <taxon>Oceanospirillales</taxon>
        <taxon>Halomonadaceae</taxon>
        <taxon>Vreelandella</taxon>
    </lineage>
</organism>
<evidence type="ECO:0000313" key="2">
    <source>
        <dbReference type="Proteomes" id="UP000597301"/>
    </source>
</evidence>
<gene>
    <name evidence="1" type="ORF">GCM10011382_04680</name>
</gene>
<proteinExistence type="predicted"/>
<reference evidence="2" key="1">
    <citation type="journal article" date="2019" name="Int. J. Syst. Evol. Microbiol.">
        <title>The Global Catalogue of Microorganisms (GCM) 10K type strain sequencing project: providing services to taxonomists for standard genome sequencing and annotation.</title>
        <authorList>
            <consortium name="The Broad Institute Genomics Platform"/>
            <consortium name="The Broad Institute Genome Sequencing Center for Infectious Disease"/>
            <person name="Wu L."/>
            <person name="Ma J."/>
        </authorList>
    </citation>
    <scope>NUCLEOTIDE SEQUENCE [LARGE SCALE GENOMIC DNA]</scope>
    <source>
        <strain evidence="2">CGMCC 1.15122</strain>
    </source>
</reference>
<accession>A0ABQ1NI26</accession>
<dbReference type="EMBL" id="BMHM01000001">
    <property type="protein sequence ID" value="GGC77791.1"/>
    <property type="molecule type" value="Genomic_DNA"/>
</dbReference>
<sequence>MQSGTDMTIDSKATQLIQKLTRATVDKTVSWVKANPPLYFTHGTENIVPLYLQCEYKKKPIGVFEKRYKYFHDELEYSWSTSVGLCILDHSGNLIWEYDEGSTMLFNLFELAREQSSGIDDILDDLLND</sequence>
<name>A0ABQ1NI26_9GAMM</name>
<dbReference type="Proteomes" id="UP000597301">
    <property type="component" value="Unassembled WGS sequence"/>
</dbReference>